<dbReference type="Gene3D" id="3.40.710.10">
    <property type="entry name" value="DD-peptidase/beta-lactamase superfamily"/>
    <property type="match status" value="1"/>
</dbReference>
<dbReference type="InterPro" id="IPR012338">
    <property type="entry name" value="Beta-lactam/transpept-like"/>
</dbReference>
<protein>
    <submittedName>
        <fullName evidence="2">Beta-lactamase</fullName>
    </submittedName>
</protein>
<dbReference type="SUPFAM" id="SSF56601">
    <property type="entry name" value="beta-lactamase/transpeptidase-like"/>
    <property type="match status" value="1"/>
</dbReference>
<dbReference type="PANTHER" id="PTHR43283:SF7">
    <property type="entry name" value="BETA-LACTAMASE-RELATED DOMAIN-CONTAINING PROTEIN"/>
    <property type="match status" value="1"/>
</dbReference>
<sequence length="561" mass="64392">MKLNFNLLCIVYLFIACNTISSSQKKNQLETPENTLFFSKVDFKTNKITSDNYTNDLTLHKDPFLNIHFTLKEPLVKSLKSLAPHLTDEQLLNSGNFQFTFLVNGKKVHIENLNKGAGTLETKTNKLTYKLPLIYPEQIDFWSWFMWLKFMKLSGGEDILTEGKHSLTVEVRSYLKDQKLKTGPILSKGTLKIEVARIKINEQLVPVQKIKPINDWKISKVNYDTNKIEALNRKIAEKRFDQINGIIVIKNNELLIEEYFNGANRNSLHDVRSVGKSFASTLLGIAIQENHINNEKALLKDFYNLRSFKNYTQKKDSVTLESLLTMSSGFLGDDTNYNSPGNEEKMYPTKNWVDFTLNLPMEKDKKIGFDFSYFTAGVVVLGDVIHKSVPEGLVSYADKKLFKPLEITNYKWQYTPQKVGNTAGGIQLRAIDFAKYGQLYKNKGTWKDKQILNEKWVEKTLSKQVSLANIGLENEYYGFLFWNKTYTVNNKTYEVSYCSGRGGNKIFIFKDIPFVVVITASAYNAPNAHSNVDKMMEEYILPAVIDKKLEYSQNFTGIIFD</sequence>
<dbReference type="PANTHER" id="PTHR43283">
    <property type="entry name" value="BETA-LACTAMASE-RELATED"/>
    <property type="match status" value="1"/>
</dbReference>
<dbReference type="OrthoDB" id="9773047at2"/>
<evidence type="ECO:0000313" key="3">
    <source>
        <dbReference type="Proteomes" id="UP000215214"/>
    </source>
</evidence>
<dbReference type="KEGG" id="tje:TJEJU_3090"/>
<dbReference type="AlphaFoldDB" id="A0A238UCL1"/>
<evidence type="ECO:0000259" key="1">
    <source>
        <dbReference type="Pfam" id="PF00144"/>
    </source>
</evidence>
<dbReference type="EMBL" id="LT899436">
    <property type="protein sequence ID" value="SNR16746.1"/>
    <property type="molecule type" value="Genomic_DNA"/>
</dbReference>
<gene>
    <name evidence="2" type="ORF">TJEJU_3090</name>
</gene>
<organism evidence="2 3">
    <name type="scientific">Tenacibaculum jejuense</name>
    <dbReference type="NCBI Taxonomy" id="584609"/>
    <lineage>
        <taxon>Bacteria</taxon>
        <taxon>Pseudomonadati</taxon>
        <taxon>Bacteroidota</taxon>
        <taxon>Flavobacteriia</taxon>
        <taxon>Flavobacteriales</taxon>
        <taxon>Flavobacteriaceae</taxon>
        <taxon>Tenacibaculum</taxon>
    </lineage>
</organism>
<dbReference type="PROSITE" id="PS51257">
    <property type="entry name" value="PROKAR_LIPOPROTEIN"/>
    <property type="match status" value="1"/>
</dbReference>
<keyword evidence="3" id="KW-1185">Reference proteome</keyword>
<dbReference type="Proteomes" id="UP000215214">
    <property type="component" value="Chromosome TJEJU"/>
</dbReference>
<dbReference type="InterPro" id="IPR001466">
    <property type="entry name" value="Beta-lactam-related"/>
</dbReference>
<accession>A0A238UCL1</accession>
<dbReference type="Pfam" id="PF00144">
    <property type="entry name" value="Beta-lactamase"/>
    <property type="match status" value="1"/>
</dbReference>
<name>A0A238UCL1_9FLAO</name>
<dbReference type="RefSeq" id="WP_095073503.1">
    <property type="nucleotide sequence ID" value="NZ_LT899436.1"/>
</dbReference>
<reference evidence="2 3" key="1">
    <citation type="submission" date="2017-07" db="EMBL/GenBank/DDBJ databases">
        <authorList>
            <person name="Sun Z.S."/>
            <person name="Albrecht U."/>
            <person name="Echele G."/>
            <person name="Lee C.C."/>
        </authorList>
    </citation>
    <scope>NUCLEOTIDE SEQUENCE [LARGE SCALE GENOMIC DNA]</scope>
    <source>
        <strain evidence="3">type strain: KCTC 22618</strain>
    </source>
</reference>
<feature type="domain" description="Beta-lactamase-related" evidence="1">
    <location>
        <begin position="246"/>
        <end position="522"/>
    </location>
</feature>
<dbReference type="InterPro" id="IPR050789">
    <property type="entry name" value="Diverse_Enzym_Activities"/>
</dbReference>
<evidence type="ECO:0000313" key="2">
    <source>
        <dbReference type="EMBL" id="SNR16746.1"/>
    </source>
</evidence>
<proteinExistence type="predicted"/>